<accession>A0ABW5TZA1</accession>
<feature type="chain" id="PRO_5045576675" evidence="1">
    <location>
        <begin position="26"/>
        <end position="124"/>
    </location>
</feature>
<dbReference type="InterPro" id="IPR002477">
    <property type="entry name" value="Peptidoglycan-bd-like"/>
</dbReference>
<protein>
    <submittedName>
        <fullName evidence="3">Peptidoglycan-binding protein</fullName>
    </submittedName>
</protein>
<reference evidence="4" key="1">
    <citation type="journal article" date="2019" name="Int. J. Syst. Evol. Microbiol.">
        <title>The Global Catalogue of Microorganisms (GCM) 10K type strain sequencing project: providing services to taxonomists for standard genome sequencing and annotation.</title>
        <authorList>
            <consortium name="The Broad Institute Genomics Platform"/>
            <consortium name="The Broad Institute Genome Sequencing Center for Infectious Disease"/>
            <person name="Wu L."/>
            <person name="Ma J."/>
        </authorList>
    </citation>
    <scope>NUCLEOTIDE SEQUENCE [LARGE SCALE GENOMIC DNA]</scope>
    <source>
        <strain evidence="4">TISTR 2562</strain>
    </source>
</reference>
<organism evidence="3 4">
    <name type="scientific">Sulfitobacter aestuarii</name>
    <dbReference type="NCBI Taxonomy" id="2161676"/>
    <lineage>
        <taxon>Bacteria</taxon>
        <taxon>Pseudomonadati</taxon>
        <taxon>Pseudomonadota</taxon>
        <taxon>Alphaproteobacteria</taxon>
        <taxon>Rhodobacterales</taxon>
        <taxon>Roseobacteraceae</taxon>
        <taxon>Sulfitobacter</taxon>
    </lineage>
</organism>
<sequence>MKRRHFITGLGAAALTIASAPALQAQMRIDILRQRFEMLPASDRRKVQTELSYAGLYNAAIDGSYGPGTERALVAGARYLEDNSRGRVRVDLAAAAGVNAYVTGLVNGSYAAWLYGEGGECDGC</sequence>
<proteinExistence type="predicted"/>
<keyword evidence="1" id="KW-0732">Signal</keyword>
<gene>
    <name evidence="3" type="ORF">ACFSUD_02725</name>
</gene>
<dbReference type="EMBL" id="JBHUMP010000002">
    <property type="protein sequence ID" value="MFD2738473.1"/>
    <property type="molecule type" value="Genomic_DNA"/>
</dbReference>
<feature type="signal peptide" evidence="1">
    <location>
        <begin position="1"/>
        <end position="25"/>
    </location>
</feature>
<name>A0ABW5TZA1_9RHOB</name>
<evidence type="ECO:0000259" key="2">
    <source>
        <dbReference type="Pfam" id="PF01471"/>
    </source>
</evidence>
<dbReference type="Proteomes" id="UP001597474">
    <property type="component" value="Unassembled WGS sequence"/>
</dbReference>
<comment type="caution">
    <text evidence="3">The sequence shown here is derived from an EMBL/GenBank/DDBJ whole genome shotgun (WGS) entry which is preliminary data.</text>
</comment>
<evidence type="ECO:0000256" key="1">
    <source>
        <dbReference type="SAM" id="SignalP"/>
    </source>
</evidence>
<evidence type="ECO:0000313" key="3">
    <source>
        <dbReference type="EMBL" id="MFD2738473.1"/>
    </source>
</evidence>
<evidence type="ECO:0000313" key="4">
    <source>
        <dbReference type="Proteomes" id="UP001597474"/>
    </source>
</evidence>
<dbReference type="Pfam" id="PF01471">
    <property type="entry name" value="PG_binding_1"/>
    <property type="match status" value="1"/>
</dbReference>
<feature type="domain" description="Peptidoglycan binding-like" evidence="2">
    <location>
        <begin position="42"/>
        <end position="73"/>
    </location>
</feature>
<dbReference type="RefSeq" id="WP_386371242.1">
    <property type="nucleotide sequence ID" value="NZ_JBHUMP010000002.1"/>
</dbReference>
<keyword evidence="4" id="KW-1185">Reference proteome</keyword>